<dbReference type="SUPFAM" id="SSF110296">
    <property type="entry name" value="Oligoxyloglucan reducing end-specific cellobiohydrolase"/>
    <property type="match status" value="1"/>
</dbReference>
<dbReference type="RefSeq" id="WP_284328800.1">
    <property type="nucleotide sequence ID" value="NZ_BSUN01000001.1"/>
</dbReference>
<proteinExistence type="inferred from homology"/>
<dbReference type="InterPro" id="IPR052025">
    <property type="entry name" value="Xyloglucanase_GH74"/>
</dbReference>
<evidence type="ECO:0000256" key="6">
    <source>
        <dbReference type="ARBA" id="ARBA00037986"/>
    </source>
</evidence>
<evidence type="ECO:0008006" key="11">
    <source>
        <dbReference type="Google" id="ProtNLM"/>
    </source>
</evidence>
<protein>
    <recommendedName>
        <fullName evidence="11">Xyloglucanase</fullName>
    </recommendedName>
</protein>
<dbReference type="EMBL" id="BSUN01000001">
    <property type="protein sequence ID" value="GMA36850.1"/>
    <property type="molecule type" value="Genomic_DNA"/>
</dbReference>
<comment type="caution">
    <text evidence="9">The sequence shown here is derived from an EMBL/GenBank/DDBJ whole genome shotgun (WGS) entry which is preliminary data.</text>
</comment>
<comment type="similarity">
    <text evidence="6">Belongs to the glycosyl hydrolase 74 family.</text>
</comment>
<gene>
    <name evidence="9" type="ORF">GCM10025876_30540</name>
</gene>
<dbReference type="InterPro" id="IPR015943">
    <property type="entry name" value="WD40/YVTN_repeat-like_dom_sf"/>
</dbReference>
<feature type="region of interest" description="Disordered" evidence="7">
    <location>
        <begin position="228"/>
        <end position="274"/>
    </location>
</feature>
<dbReference type="Gene3D" id="2.130.10.10">
    <property type="entry name" value="YVTN repeat-like/Quinoprotein amine dehydrogenase"/>
    <property type="match status" value="1"/>
</dbReference>
<keyword evidence="5" id="KW-0624">Polysaccharide degradation</keyword>
<name>A0ABQ6IG24_9MICO</name>
<sequence>MRFLTVAASLAATGTALVAAVPALAAPQGATGGAHRAEASAASHLAEASATPEAATYDWSNAAISGGGYVPGIIYSQTEPGLVYARTDIGGAYRLDRATDTWVPLLDHVGWDDWNRLGVLSLATDPVDTHRVYAATGMYTNEWDPDNGAILRSDDYGETWEATEPAVQGGRQYAWAWHRRATRGGPRRQRRPLLRRRDRKRAVAIDGCGRHLLAGRVLPERRRLHPRRGLGQLLPRTEPGGPLDRLRRGLGRGGPLADPHHGGRRRRRPAVPLR</sequence>
<feature type="compositionally biased region" description="Basic residues" evidence="7">
    <location>
        <begin position="262"/>
        <end position="274"/>
    </location>
</feature>
<evidence type="ECO:0000256" key="7">
    <source>
        <dbReference type="SAM" id="MobiDB-lite"/>
    </source>
</evidence>
<keyword evidence="10" id="KW-1185">Reference proteome</keyword>
<keyword evidence="4" id="KW-0326">Glycosidase</keyword>
<feature type="signal peptide" evidence="8">
    <location>
        <begin position="1"/>
        <end position="25"/>
    </location>
</feature>
<keyword evidence="1 8" id="KW-0732">Signal</keyword>
<evidence type="ECO:0000256" key="3">
    <source>
        <dbReference type="ARBA" id="ARBA00023277"/>
    </source>
</evidence>
<dbReference type="PANTHER" id="PTHR43739">
    <property type="entry name" value="XYLOGLUCANASE (EUROFUNG)"/>
    <property type="match status" value="1"/>
</dbReference>
<evidence type="ECO:0000256" key="1">
    <source>
        <dbReference type="ARBA" id="ARBA00022729"/>
    </source>
</evidence>
<dbReference type="PANTHER" id="PTHR43739:SF2">
    <property type="entry name" value="OLIGOXYLOGLUCAN-REDUCING END-SPECIFIC XYLOGLUCANASE-RELATED"/>
    <property type="match status" value="1"/>
</dbReference>
<evidence type="ECO:0000313" key="10">
    <source>
        <dbReference type="Proteomes" id="UP001157125"/>
    </source>
</evidence>
<keyword evidence="2" id="KW-0378">Hydrolase</keyword>
<evidence type="ECO:0000256" key="4">
    <source>
        <dbReference type="ARBA" id="ARBA00023295"/>
    </source>
</evidence>
<reference evidence="10" key="1">
    <citation type="journal article" date="2019" name="Int. J. Syst. Evol. Microbiol.">
        <title>The Global Catalogue of Microorganisms (GCM) 10K type strain sequencing project: providing services to taxonomists for standard genome sequencing and annotation.</title>
        <authorList>
            <consortium name="The Broad Institute Genomics Platform"/>
            <consortium name="The Broad Institute Genome Sequencing Center for Infectious Disease"/>
            <person name="Wu L."/>
            <person name="Ma J."/>
        </authorList>
    </citation>
    <scope>NUCLEOTIDE SEQUENCE [LARGE SCALE GENOMIC DNA]</scope>
    <source>
        <strain evidence="10">NBRC 112299</strain>
    </source>
</reference>
<keyword evidence="3" id="KW-0119">Carbohydrate metabolism</keyword>
<evidence type="ECO:0000256" key="2">
    <source>
        <dbReference type="ARBA" id="ARBA00022801"/>
    </source>
</evidence>
<evidence type="ECO:0000313" key="9">
    <source>
        <dbReference type="EMBL" id="GMA36850.1"/>
    </source>
</evidence>
<accession>A0ABQ6IG24</accession>
<dbReference type="Proteomes" id="UP001157125">
    <property type="component" value="Unassembled WGS sequence"/>
</dbReference>
<organism evidence="9 10">
    <name type="scientific">Demequina litorisediminis</name>
    <dbReference type="NCBI Taxonomy" id="1849022"/>
    <lineage>
        <taxon>Bacteria</taxon>
        <taxon>Bacillati</taxon>
        <taxon>Actinomycetota</taxon>
        <taxon>Actinomycetes</taxon>
        <taxon>Micrococcales</taxon>
        <taxon>Demequinaceae</taxon>
        <taxon>Demequina</taxon>
    </lineage>
</organism>
<evidence type="ECO:0000256" key="8">
    <source>
        <dbReference type="SAM" id="SignalP"/>
    </source>
</evidence>
<evidence type="ECO:0000256" key="5">
    <source>
        <dbReference type="ARBA" id="ARBA00023326"/>
    </source>
</evidence>
<feature type="chain" id="PRO_5047285657" description="Xyloglucanase" evidence="8">
    <location>
        <begin position="26"/>
        <end position="274"/>
    </location>
</feature>